<reference evidence="5 6" key="1">
    <citation type="submission" date="2017-01" db="EMBL/GenBank/DDBJ databases">
        <title>Complete genome of Lacinutrix venerupis DOK2-8 isolated from seawater in Dokdo.</title>
        <authorList>
            <person name="Chi W.-J."/>
            <person name="Kim J.H."/>
        </authorList>
    </citation>
    <scope>NUCLEOTIDE SEQUENCE [LARGE SCALE GENOMIC DNA]</scope>
    <source>
        <strain evidence="5 6">DOK2-8</strain>
    </source>
</reference>
<evidence type="ECO:0000256" key="1">
    <source>
        <dbReference type="SAM" id="Phobius"/>
    </source>
</evidence>
<keyword evidence="2" id="KW-0732">Signal</keyword>
<keyword evidence="1" id="KW-1133">Transmembrane helix</keyword>
<name>A0AAC9PXL7_9FLAO</name>
<dbReference type="Pfam" id="PF25221">
    <property type="entry name" value="5TMH_Lnb"/>
    <property type="match status" value="1"/>
</dbReference>
<sequence length="390" mass="45763">MKQFLFTSLLLSFFLSFSQIPQLTENTEISIITIGPGNLLNDSFGHNGFRVKNDFQDIVYDYGRYNFNDPNFYTNFAKGKLKYLMGAANTKDVLSFYKQQNRTIKEQILNLNQQQKENLLSYLADNYKPENRPYLYDFFYDNCATKMRDVSENILNGNIKYNTPKVYKKETFRELIQNNLYWNSWGSFGIDIALGSVIDRIATPREYMFLPENIFQFFEVATFKDSKTPIVKSSHIIYAQKGYFAKGSFFTSPIFILSLISLFILFITYKNKKNNKRSKWLDTIIFTVTGIVGLLLLLLWFATDHTATAQNYNLLWACPISLIAIFQIFKKRPKQWFISYLKLLVIMLCLMTLHWFIGVQVYAYALIPILIALCIRYVFLIWFFTKKSAR</sequence>
<evidence type="ECO:0000313" key="5">
    <source>
        <dbReference type="EMBL" id="APY00714.1"/>
    </source>
</evidence>
<proteinExistence type="predicted"/>
<dbReference type="EMBL" id="CP019352">
    <property type="protein sequence ID" value="APY00714.1"/>
    <property type="molecule type" value="Genomic_DNA"/>
</dbReference>
<feature type="transmembrane region" description="Helical" evidence="1">
    <location>
        <begin position="336"/>
        <end position="357"/>
    </location>
</feature>
<feature type="transmembrane region" description="Helical" evidence="1">
    <location>
        <begin position="249"/>
        <end position="268"/>
    </location>
</feature>
<dbReference type="AlphaFoldDB" id="A0AAC9PXL7"/>
<feature type="domain" description="Lnb-like transmembrane" evidence="4">
    <location>
        <begin position="249"/>
        <end position="387"/>
    </location>
</feature>
<evidence type="ECO:0000259" key="4">
    <source>
        <dbReference type="Pfam" id="PF25221"/>
    </source>
</evidence>
<feature type="transmembrane region" description="Helical" evidence="1">
    <location>
        <begin position="363"/>
        <end position="384"/>
    </location>
</feature>
<dbReference type="InterPro" id="IPR057436">
    <property type="entry name" value="5TMH_Lnb"/>
</dbReference>
<keyword evidence="1" id="KW-0812">Transmembrane</keyword>
<dbReference type="RefSeq" id="WP_076733620.1">
    <property type="nucleotide sequence ID" value="NZ_CP019352.1"/>
</dbReference>
<evidence type="ECO:0000259" key="3">
    <source>
        <dbReference type="Pfam" id="PF13387"/>
    </source>
</evidence>
<dbReference type="InterPro" id="IPR025178">
    <property type="entry name" value="Lnb_N"/>
</dbReference>
<dbReference type="Proteomes" id="UP000187506">
    <property type="component" value="Chromosome"/>
</dbReference>
<keyword evidence="1" id="KW-0472">Membrane</keyword>
<feature type="chain" id="PRO_5042297195" description="DUF4105 domain-containing protein" evidence="2">
    <location>
        <begin position="19"/>
        <end position="390"/>
    </location>
</feature>
<organism evidence="5 6">
    <name type="scientific">Lacinutrix venerupis</name>
    <dbReference type="NCBI Taxonomy" id="1486034"/>
    <lineage>
        <taxon>Bacteria</taxon>
        <taxon>Pseudomonadati</taxon>
        <taxon>Bacteroidota</taxon>
        <taxon>Flavobacteriia</taxon>
        <taxon>Flavobacteriales</taxon>
        <taxon>Flavobacteriaceae</taxon>
        <taxon>Lacinutrix</taxon>
    </lineage>
</organism>
<evidence type="ECO:0008006" key="7">
    <source>
        <dbReference type="Google" id="ProtNLM"/>
    </source>
</evidence>
<evidence type="ECO:0000256" key="2">
    <source>
        <dbReference type="SAM" id="SignalP"/>
    </source>
</evidence>
<feature type="domain" description="Lnb N-terminal periplasmic" evidence="3">
    <location>
        <begin position="27"/>
        <end position="163"/>
    </location>
</feature>
<protein>
    <recommendedName>
        <fullName evidence="7">DUF4105 domain-containing protein</fullName>
    </recommendedName>
</protein>
<evidence type="ECO:0000313" key="6">
    <source>
        <dbReference type="Proteomes" id="UP000187506"/>
    </source>
</evidence>
<feature type="transmembrane region" description="Helical" evidence="1">
    <location>
        <begin position="313"/>
        <end position="329"/>
    </location>
</feature>
<gene>
    <name evidence="5" type="ORF">BWR22_10450</name>
</gene>
<feature type="transmembrane region" description="Helical" evidence="1">
    <location>
        <begin position="280"/>
        <end position="301"/>
    </location>
</feature>
<dbReference type="KEGG" id="lvn:BWR22_10450"/>
<accession>A0AAC9PXL7</accession>
<keyword evidence="6" id="KW-1185">Reference proteome</keyword>
<feature type="signal peptide" evidence="2">
    <location>
        <begin position="1"/>
        <end position="18"/>
    </location>
</feature>
<dbReference type="Pfam" id="PF13387">
    <property type="entry name" value="Lnb_N"/>
    <property type="match status" value="1"/>
</dbReference>